<dbReference type="AlphaFoldDB" id="X0Z0B6"/>
<dbReference type="EMBL" id="BART01006376">
    <property type="protein sequence ID" value="GAG62390.1"/>
    <property type="molecule type" value="Genomic_DNA"/>
</dbReference>
<sequence length="112" mass="12863">GSNAPTGGMTGLALDPSAFFGWDKEWVGNTWGSVDNIIEIKVPHQYIRQPAMNDKEIYFEGGLKRVDEANNIWEPIVKPRDTFYNRLPATKYDFKNDTNTLKNIWERANEDI</sequence>
<accession>X0Z0B6</accession>
<proteinExistence type="predicted"/>
<name>X0Z0B6_9ZZZZ</name>
<feature type="non-terminal residue" evidence="1">
    <location>
        <position position="1"/>
    </location>
</feature>
<comment type="caution">
    <text evidence="1">The sequence shown here is derived from an EMBL/GenBank/DDBJ whole genome shotgun (WGS) entry which is preliminary data.</text>
</comment>
<protein>
    <submittedName>
        <fullName evidence="1">Uncharacterized protein</fullName>
    </submittedName>
</protein>
<gene>
    <name evidence="1" type="ORF">S01H4_14533</name>
</gene>
<organism evidence="1">
    <name type="scientific">marine sediment metagenome</name>
    <dbReference type="NCBI Taxonomy" id="412755"/>
    <lineage>
        <taxon>unclassified sequences</taxon>
        <taxon>metagenomes</taxon>
        <taxon>ecological metagenomes</taxon>
    </lineage>
</organism>
<reference evidence="1" key="1">
    <citation type="journal article" date="2014" name="Front. Microbiol.">
        <title>High frequency of phylogenetically diverse reductive dehalogenase-homologous genes in deep subseafloor sedimentary metagenomes.</title>
        <authorList>
            <person name="Kawai M."/>
            <person name="Futagami T."/>
            <person name="Toyoda A."/>
            <person name="Takaki Y."/>
            <person name="Nishi S."/>
            <person name="Hori S."/>
            <person name="Arai W."/>
            <person name="Tsubouchi T."/>
            <person name="Morono Y."/>
            <person name="Uchiyama I."/>
            <person name="Ito T."/>
            <person name="Fujiyama A."/>
            <person name="Inagaki F."/>
            <person name="Takami H."/>
        </authorList>
    </citation>
    <scope>NUCLEOTIDE SEQUENCE</scope>
    <source>
        <strain evidence="1">Expedition CK06-06</strain>
    </source>
</reference>
<evidence type="ECO:0000313" key="1">
    <source>
        <dbReference type="EMBL" id="GAG62390.1"/>
    </source>
</evidence>